<dbReference type="InterPro" id="IPR023198">
    <property type="entry name" value="PGP-like_dom2"/>
</dbReference>
<dbReference type="InterPro" id="IPR023214">
    <property type="entry name" value="HAD_sf"/>
</dbReference>
<organism evidence="1 2">
    <name type="scientific">Candidatus Nomurabacteria bacterium GW2011_GWF1_31_48</name>
    <dbReference type="NCBI Taxonomy" id="1618767"/>
    <lineage>
        <taxon>Bacteria</taxon>
        <taxon>Candidatus Nomuraibacteriota</taxon>
    </lineage>
</organism>
<dbReference type="PRINTS" id="PR00413">
    <property type="entry name" value="HADHALOGNASE"/>
</dbReference>
<evidence type="ECO:0000313" key="2">
    <source>
        <dbReference type="Proteomes" id="UP000034934"/>
    </source>
</evidence>
<comment type="caution">
    <text evidence="1">The sequence shown here is derived from an EMBL/GenBank/DDBJ whole genome shotgun (WGS) entry which is preliminary data.</text>
</comment>
<dbReference type="Gene3D" id="3.40.50.1000">
    <property type="entry name" value="HAD superfamily/HAD-like"/>
    <property type="match status" value="1"/>
</dbReference>
<sequence>MLKNKKDKYMIKAVIFDLNGIFIQSPKLSERFKKDFNIETSLFLPKLSEIMEKVRKPNAEPAFSYWKNVLREWKLEFTENKFWDYWFSSEMQSDKMISFAKELRNKGIKVFILSNNFRERANYYGQYPWMYEAIDKVYFSWQTGFVKPDAKAWQFVLSDNNLKPEDCVYFDDQQKNLDSAESVGIKSYLFTNETDLEEIIKKFLL</sequence>
<dbReference type="EMBL" id="LBOG01000002">
    <property type="protein sequence ID" value="KKP30587.1"/>
    <property type="molecule type" value="Genomic_DNA"/>
</dbReference>
<name>A0A0G0BHU5_9BACT</name>
<dbReference type="Pfam" id="PF00702">
    <property type="entry name" value="Hydrolase"/>
    <property type="match status" value="1"/>
</dbReference>
<dbReference type="PANTHER" id="PTHR43611">
    <property type="entry name" value="ALPHA-D-GLUCOSE 1-PHOSPHATE PHOSPHATASE"/>
    <property type="match status" value="1"/>
</dbReference>
<dbReference type="CDD" id="cd02603">
    <property type="entry name" value="HAD_sEH-N_like"/>
    <property type="match status" value="1"/>
</dbReference>
<dbReference type="NCBIfam" id="TIGR01509">
    <property type="entry name" value="HAD-SF-IA-v3"/>
    <property type="match status" value="1"/>
</dbReference>
<gene>
    <name evidence="1" type="ORF">UR19_C0002G0108</name>
</gene>
<dbReference type="SUPFAM" id="SSF56784">
    <property type="entry name" value="HAD-like"/>
    <property type="match status" value="1"/>
</dbReference>
<evidence type="ECO:0000313" key="1">
    <source>
        <dbReference type="EMBL" id="KKP30587.1"/>
    </source>
</evidence>
<dbReference type="SFLD" id="SFLDG01129">
    <property type="entry name" value="C1.5:_HAD__Beta-PGM__Phosphata"/>
    <property type="match status" value="1"/>
</dbReference>
<dbReference type="Gene3D" id="1.10.150.240">
    <property type="entry name" value="Putative phosphatase, domain 2"/>
    <property type="match status" value="1"/>
</dbReference>
<dbReference type="SFLD" id="SFLDS00003">
    <property type="entry name" value="Haloacid_Dehalogenase"/>
    <property type="match status" value="1"/>
</dbReference>
<keyword evidence="1" id="KW-0378">Hydrolase</keyword>
<dbReference type="Proteomes" id="UP000034934">
    <property type="component" value="Unassembled WGS sequence"/>
</dbReference>
<protein>
    <submittedName>
        <fullName evidence="1">HAD family hydrolase</fullName>
    </submittedName>
</protein>
<dbReference type="AlphaFoldDB" id="A0A0G0BHU5"/>
<dbReference type="InterPro" id="IPR036412">
    <property type="entry name" value="HAD-like_sf"/>
</dbReference>
<reference evidence="1 2" key="1">
    <citation type="journal article" date="2015" name="Nature">
        <title>rRNA introns, odd ribosomes, and small enigmatic genomes across a large radiation of phyla.</title>
        <authorList>
            <person name="Brown C.T."/>
            <person name="Hug L.A."/>
            <person name="Thomas B.C."/>
            <person name="Sharon I."/>
            <person name="Castelle C.J."/>
            <person name="Singh A."/>
            <person name="Wilkins M.J."/>
            <person name="Williams K.H."/>
            <person name="Banfield J.F."/>
        </authorList>
    </citation>
    <scope>NUCLEOTIDE SEQUENCE [LARGE SCALE GENOMIC DNA]</scope>
</reference>
<accession>A0A0G0BHU5</accession>
<proteinExistence type="predicted"/>
<dbReference type="InterPro" id="IPR006439">
    <property type="entry name" value="HAD-SF_hydro_IA"/>
</dbReference>
<dbReference type="GO" id="GO:0016787">
    <property type="term" value="F:hydrolase activity"/>
    <property type="evidence" value="ECO:0007669"/>
    <property type="project" value="UniProtKB-KW"/>
</dbReference>
<dbReference type="PANTHER" id="PTHR43611:SF3">
    <property type="entry name" value="FLAVIN MONONUCLEOTIDE HYDROLASE 1, CHLOROPLATIC"/>
    <property type="match status" value="1"/>
</dbReference>